<feature type="transmembrane region" description="Helical" evidence="1">
    <location>
        <begin position="29"/>
        <end position="50"/>
    </location>
</feature>
<accession>A0A2U1PK68</accession>
<evidence type="ECO:0000313" key="2">
    <source>
        <dbReference type="EMBL" id="PWA86155.1"/>
    </source>
</evidence>
<feature type="transmembrane region" description="Helical" evidence="1">
    <location>
        <begin position="62"/>
        <end position="80"/>
    </location>
</feature>
<keyword evidence="1" id="KW-0812">Transmembrane</keyword>
<dbReference type="EMBL" id="PKPP01001049">
    <property type="protein sequence ID" value="PWA86155.1"/>
    <property type="molecule type" value="Genomic_DNA"/>
</dbReference>
<organism evidence="2 3">
    <name type="scientific">Artemisia annua</name>
    <name type="common">Sweet wormwood</name>
    <dbReference type="NCBI Taxonomy" id="35608"/>
    <lineage>
        <taxon>Eukaryota</taxon>
        <taxon>Viridiplantae</taxon>
        <taxon>Streptophyta</taxon>
        <taxon>Embryophyta</taxon>
        <taxon>Tracheophyta</taxon>
        <taxon>Spermatophyta</taxon>
        <taxon>Magnoliopsida</taxon>
        <taxon>eudicotyledons</taxon>
        <taxon>Gunneridae</taxon>
        <taxon>Pentapetalae</taxon>
        <taxon>asterids</taxon>
        <taxon>campanulids</taxon>
        <taxon>Asterales</taxon>
        <taxon>Asteraceae</taxon>
        <taxon>Asteroideae</taxon>
        <taxon>Anthemideae</taxon>
        <taxon>Artemisiinae</taxon>
        <taxon>Artemisia</taxon>
    </lineage>
</organism>
<gene>
    <name evidence="2" type="ORF">CTI12_AA143680</name>
</gene>
<comment type="caution">
    <text evidence="2">The sequence shown here is derived from an EMBL/GenBank/DDBJ whole genome shotgun (WGS) entry which is preliminary data.</text>
</comment>
<keyword evidence="3" id="KW-1185">Reference proteome</keyword>
<dbReference type="Proteomes" id="UP000245207">
    <property type="component" value="Unassembled WGS sequence"/>
</dbReference>
<name>A0A2U1PK68_ARTAN</name>
<dbReference type="AlphaFoldDB" id="A0A2U1PK68"/>
<protein>
    <submittedName>
        <fullName evidence="2">Uncharacterized protein</fullName>
    </submittedName>
</protein>
<feature type="transmembrane region" description="Helical" evidence="1">
    <location>
        <begin position="92"/>
        <end position="114"/>
    </location>
</feature>
<evidence type="ECO:0000313" key="3">
    <source>
        <dbReference type="Proteomes" id="UP000245207"/>
    </source>
</evidence>
<reference evidence="2 3" key="1">
    <citation type="journal article" date="2018" name="Mol. Plant">
        <title>The genome of Artemisia annua provides insight into the evolution of Asteraceae family and artemisinin biosynthesis.</title>
        <authorList>
            <person name="Shen Q."/>
            <person name="Zhang L."/>
            <person name="Liao Z."/>
            <person name="Wang S."/>
            <person name="Yan T."/>
            <person name="Shi P."/>
            <person name="Liu M."/>
            <person name="Fu X."/>
            <person name="Pan Q."/>
            <person name="Wang Y."/>
            <person name="Lv Z."/>
            <person name="Lu X."/>
            <person name="Zhang F."/>
            <person name="Jiang W."/>
            <person name="Ma Y."/>
            <person name="Chen M."/>
            <person name="Hao X."/>
            <person name="Li L."/>
            <person name="Tang Y."/>
            <person name="Lv G."/>
            <person name="Zhou Y."/>
            <person name="Sun X."/>
            <person name="Brodelius P.E."/>
            <person name="Rose J.K.C."/>
            <person name="Tang K."/>
        </authorList>
    </citation>
    <scope>NUCLEOTIDE SEQUENCE [LARGE SCALE GENOMIC DNA]</scope>
    <source>
        <strain evidence="3">cv. Huhao1</strain>
        <tissue evidence="2">Leaf</tissue>
    </source>
</reference>
<proteinExistence type="predicted"/>
<evidence type="ECO:0000256" key="1">
    <source>
        <dbReference type="SAM" id="Phobius"/>
    </source>
</evidence>
<keyword evidence="1" id="KW-1133">Transmembrane helix</keyword>
<keyword evidence="1" id="KW-0472">Membrane</keyword>
<sequence length="157" mass="17290">MQRHGFNGGQEEARQNVLEREDDEVRNMLDFFTVSGLAFSGMIVMTVFMLTNSVKVFSDDPSSLRALNGFSFGTFCLFFLGKILGRRSDIAMVMIMLGVGGCFISGALSLSHLFWPDQKLLSSIVAICVYLVVIGCSYQNGRVGLIFRLKAQGVRVG</sequence>
<feature type="transmembrane region" description="Helical" evidence="1">
    <location>
        <begin position="120"/>
        <end position="138"/>
    </location>
</feature>